<name>X6NJI5_RETFI</name>
<reference evidence="1 2" key="1">
    <citation type="journal article" date="2013" name="Curr. Biol.">
        <title>The Genome of the Foraminiferan Reticulomyxa filosa.</title>
        <authorList>
            <person name="Glockner G."/>
            <person name="Hulsmann N."/>
            <person name="Schleicher M."/>
            <person name="Noegel A.A."/>
            <person name="Eichinger L."/>
            <person name="Gallinger C."/>
            <person name="Pawlowski J."/>
            <person name="Sierra R."/>
            <person name="Euteneuer U."/>
            <person name="Pillet L."/>
            <person name="Moustafa A."/>
            <person name="Platzer M."/>
            <person name="Groth M."/>
            <person name="Szafranski K."/>
            <person name="Schliwa M."/>
        </authorList>
    </citation>
    <scope>NUCLEOTIDE SEQUENCE [LARGE SCALE GENOMIC DNA]</scope>
</reference>
<evidence type="ECO:0000313" key="1">
    <source>
        <dbReference type="EMBL" id="ETO25517.1"/>
    </source>
</evidence>
<sequence>MSNNTYIIPPFVSGPLLSKKKIRVTLCPEALRLKNDYREALQKYPSDPRIIEAFKKHGIYDQYKLTPMGKEHAEECIGLAAYQFAGMGGMKQMLLGTDLREMLFYMHTIVHLAIAFGTSACILDAQTHAVWVCDKMNYECELEAKCIATHPLIQQLLTYKKYPSHSNGKTQAFSVNHNNVKWRTAYYGMYYCRKPQCSGEHIQIMARLPMYGISYALGYQYYFHFETNMNIRPDPIKTPEFTCDYSLPFSNLVFSNGKTFMDLLSANRSRYHPEMYGFFQKVMLPNARTTIAVIFYDRVPRHLSVVDIILRYVDHSNYILKTKPPAKL</sequence>
<dbReference type="EMBL" id="ASPP01008467">
    <property type="protein sequence ID" value="ETO25517.1"/>
    <property type="molecule type" value="Genomic_DNA"/>
</dbReference>
<gene>
    <name evidence="1" type="ORF">RFI_11619</name>
</gene>
<evidence type="ECO:0000313" key="2">
    <source>
        <dbReference type="Proteomes" id="UP000023152"/>
    </source>
</evidence>
<accession>X6NJI5</accession>
<organism evidence="1 2">
    <name type="scientific">Reticulomyxa filosa</name>
    <dbReference type="NCBI Taxonomy" id="46433"/>
    <lineage>
        <taxon>Eukaryota</taxon>
        <taxon>Sar</taxon>
        <taxon>Rhizaria</taxon>
        <taxon>Retaria</taxon>
        <taxon>Foraminifera</taxon>
        <taxon>Monothalamids</taxon>
        <taxon>Reticulomyxidae</taxon>
        <taxon>Reticulomyxa</taxon>
    </lineage>
</organism>
<protein>
    <submittedName>
        <fullName evidence="1">Uncharacterized protein</fullName>
    </submittedName>
</protein>
<dbReference type="AlphaFoldDB" id="X6NJI5"/>
<comment type="caution">
    <text evidence="1">The sequence shown here is derived from an EMBL/GenBank/DDBJ whole genome shotgun (WGS) entry which is preliminary data.</text>
</comment>
<proteinExistence type="predicted"/>
<dbReference type="Proteomes" id="UP000023152">
    <property type="component" value="Unassembled WGS sequence"/>
</dbReference>
<keyword evidence="2" id="KW-1185">Reference proteome</keyword>